<sequence length="380" mass="43927">MNFKYNFLLCLFLIGLTTSSLFAQNKKRGWEFFKENLEIPINGRMDYRFLNYNENFDGFAKDSRFQFSTFLVKVNGKLTDRMSFNYRQVFNNNTIGTANISDNIQVASLSLNSKNQKWTFTGGKFFLNLGSVEQEYDPSDVYRYSVINNNLACWKTGIGFLYSSESGQDIGMQMVNGALDSIGNQVALQYNLYWNGTLLKDKIDIYANVTTLTHYKEYDSQAFSSAIGLQWFFTDLVLDTDVIVARNMPNLYKNAGYLSAPIKIQYMGNKFRPYIKLIYDAVKFDNENDRPTVVDPEDGSLVTINNTEMLTGEIALEYYPWDHHNIRFHLVASYANSANYNFTDELNPEYDPNSRHHYVSQYQILLGCRFGFNMLDPLNK</sequence>
<keyword evidence="3" id="KW-1185">Reference proteome</keyword>
<protein>
    <submittedName>
        <fullName evidence="2">OprO/OprP family phosphate-selective porin</fullName>
    </submittedName>
</protein>
<organism evidence="2 3">
    <name type="scientific">Flammeovirga kamogawensis</name>
    <dbReference type="NCBI Taxonomy" id="373891"/>
    <lineage>
        <taxon>Bacteria</taxon>
        <taxon>Pseudomonadati</taxon>
        <taxon>Bacteroidota</taxon>
        <taxon>Cytophagia</taxon>
        <taxon>Cytophagales</taxon>
        <taxon>Flammeovirgaceae</taxon>
        <taxon>Flammeovirga</taxon>
    </lineage>
</organism>
<evidence type="ECO:0000313" key="3">
    <source>
        <dbReference type="Proteomes" id="UP000682802"/>
    </source>
</evidence>
<dbReference type="InterPro" id="IPR010870">
    <property type="entry name" value="Porin_O/P"/>
</dbReference>
<dbReference type="Pfam" id="PF07396">
    <property type="entry name" value="Porin_O_P"/>
    <property type="match status" value="1"/>
</dbReference>
<evidence type="ECO:0000256" key="1">
    <source>
        <dbReference type="SAM" id="SignalP"/>
    </source>
</evidence>
<proteinExistence type="predicted"/>
<dbReference type="EMBL" id="CP076129">
    <property type="protein sequence ID" value="QWG10054.1"/>
    <property type="molecule type" value="Genomic_DNA"/>
</dbReference>
<keyword evidence="1" id="KW-0732">Signal</keyword>
<gene>
    <name evidence="2" type="ORF">KM029_20440</name>
</gene>
<dbReference type="Proteomes" id="UP000682802">
    <property type="component" value="Chromosome 2"/>
</dbReference>
<feature type="chain" id="PRO_5046366387" evidence="1">
    <location>
        <begin position="24"/>
        <end position="380"/>
    </location>
</feature>
<reference evidence="2 3" key="1">
    <citation type="submission" date="2021-05" db="EMBL/GenBank/DDBJ databases">
        <title>Comparative genomic studies on the polysaccharide-degrading batcterial strains of the Flammeovirga genus.</title>
        <authorList>
            <person name="Zewei F."/>
            <person name="Zheng Z."/>
            <person name="Yu L."/>
            <person name="Ruyue G."/>
            <person name="Yanhong M."/>
            <person name="Yuanyuan C."/>
            <person name="Jingyan G."/>
            <person name="Wenjun H."/>
        </authorList>
    </citation>
    <scope>NUCLEOTIDE SEQUENCE [LARGE SCALE GENOMIC DNA]</scope>
    <source>
        <strain evidence="2 3">YS10</strain>
    </source>
</reference>
<dbReference type="RefSeq" id="WP_144076707.1">
    <property type="nucleotide sequence ID" value="NZ_CP076129.1"/>
</dbReference>
<accession>A0ABX8H316</accession>
<evidence type="ECO:0000313" key="2">
    <source>
        <dbReference type="EMBL" id="QWG10054.1"/>
    </source>
</evidence>
<feature type="signal peptide" evidence="1">
    <location>
        <begin position="1"/>
        <end position="23"/>
    </location>
</feature>
<name>A0ABX8H316_9BACT</name>